<evidence type="ECO:0000256" key="3">
    <source>
        <dbReference type="ARBA" id="ARBA00022525"/>
    </source>
</evidence>
<dbReference type="SMART" id="SM00708">
    <property type="entry name" value="PhBP"/>
    <property type="match status" value="1"/>
</dbReference>
<dbReference type="GO" id="GO:0005549">
    <property type="term" value="F:odorant binding"/>
    <property type="evidence" value="ECO:0007669"/>
    <property type="project" value="InterPro"/>
</dbReference>
<keyword evidence="3" id="KW-0964">Secreted</keyword>
<dbReference type="InterPro" id="IPR036728">
    <property type="entry name" value="PBP_GOBP_sf"/>
</dbReference>
<dbReference type="PANTHER" id="PTHR11857">
    <property type="entry name" value="ODORANT BINDING PROTEIN-RELATED"/>
    <property type="match status" value="1"/>
</dbReference>
<evidence type="ECO:0000256" key="1">
    <source>
        <dbReference type="ARBA" id="ARBA00004613"/>
    </source>
</evidence>
<evidence type="ECO:0000256" key="4">
    <source>
        <dbReference type="ARBA" id="ARBA00022729"/>
    </source>
</evidence>
<dbReference type="EMBL" id="KJ186817">
    <property type="protein sequence ID" value="AIX97129.1"/>
    <property type="molecule type" value="mRNA"/>
</dbReference>
<dbReference type="InterPro" id="IPR006170">
    <property type="entry name" value="PBP/GOBP"/>
</dbReference>
<accession>A0A0X8T3F4</accession>
<dbReference type="CDD" id="cd23992">
    <property type="entry name" value="PBP_GOBP"/>
    <property type="match status" value="1"/>
</dbReference>
<reference evidence="6" key="1">
    <citation type="submission" date="2014-01" db="EMBL/GenBank/DDBJ databases">
        <title>Identification of Chemosensory Gene Families in Rhyzopertha dominica (Coleoptera: Bostrichidae).</title>
        <authorList>
            <person name="Wang M."/>
            <person name="Diakite M.M."/>
        </authorList>
    </citation>
    <scope>NUCLEOTIDE SEQUENCE</scope>
</reference>
<protein>
    <submittedName>
        <fullName evidence="6">Odorant-binding protein 6</fullName>
    </submittedName>
</protein>
<sequence length="128" mass="14325">MLRYGILMALCAGALALTVEEQAIYTQHHKDCVETSGVEREILEKAYEGEVIEDINLKQYFTCFFVKSGFQNENGEMQPAVINSVLPHMTRNADETARTIIECEGRKLVGKDPADTAFLNFKCYIGAV</sequence>
<name>A0A0X8T3F4_RHYDO</name>
<evidence type="ECO:0000313" key="6">
    <source>
        <dbReference type="EMBL" id="AIX97129.1"/>
    </source>
</evidence>
<proteinExistence type="evidence at transcript level"/>
<evidence type="ECO:0000256" key="2">
    <source>
        <dbReference type="ARBA" id="ARBA00008098"/>
    </source>
</evidence>
<dbReference type="SMR" id="A0A0X8T3F4"/>
<dbReference type="PANTHER" id="PTHR11857:SF43">
    <property type="entry name" value="GEO07291P1-RELATED"/>
    <property type="match status" value="1"/>
</dbReference>
<keyword evidence="4 5" id="KW-0732">Signal</keyword>
<evidence type="ECO:0000256" key="5">
    <source>
        <dbReference type="SAM" id="SignalP"/>
    </source>
</evidence>
<organism evidence="6">
    <name type="scientific">Rhyzopertha dominica</name>
    <name type="common">Lesser grain borer</name>
    <name type="synonym">Synodendron dominica</name>
    <dbReference type="NCBI Taxonomy" id="92692"/>
    <lineage>
        <taxon>Eukaryota</taxon>
        <taxon>Metazoa</taxon>
        <taxon>Ecdysozoa</taxon>
        <taxon>Arthropoda</taxon>
        <taxon>Hexapoda</taxon>
        <taxon>Insecta</taxon>
        <taxon>Pterygota</taxon>
        <taxon>Neoptera</taxon>
        <taxon>Endopterygota</taxon>
        <taxon>Coleoptera</taxon>
        <taxon>Polyphaga</taxon>
        <taxon>Bostrichiformia</taxon>
        <taxon>Bostrichidae</taxon>
        <taxon>Dinoderinae</taxon>
        <taxon>Rhyzopertha</taxon>
    </lineage>
</organism>
<dbReference type="GO" id="GO:0007608">
    <property type="term" value="P:sensory perception of smell"/>
    <property type="evidence" value="ECO:0007669"/>
    <property type="project" value="TreeGrafter"/>
</dbReference>
<dbReference type="GO" id="GO:0005615">
    <property type="term" value="C:extracellular space"/>
    <property type="evidence" value="ECO:0007669"/>
    <property type="project" value="TreeGrafter"/>
</dbReference>
<feature type="signal peptide" evidence="5">
    <location>
        <begin position="1"/>
        <end position="16"/>
    </location>
</feature>
<feature type="chain" id="PRO_5007070852" evidence="5">
    <location>
        <begin position="17"/>
        <end position="128"/>
    </location>
</feature>
<gene>
    <name evidence="6" type="primary">obp6</name>
</gene>
<dbReference type="Gene3D" id="1.10.238.20">
    <property type="entry name" value="Pheromone/general odorant binding protein domain"/>
    <property type="match status" value="1"/>
</dbReference>
<dbReference type="AlphaFoldDB" id="A0A0X8T3F4"/>
<dbReference type="Pfam" id="PF01395">
    <property type="entry name" value="PBP_GOBP"/>
    <property type="match status" value="1"/>
</dbReference>
<comment type="subcellular location">
    <subcellularLocation>
        <location evidence="1">Secreted</location>
    </subcellularLocation>
</comment>
<dbReference type="SUPFAM" id="SSF47565">
    <property type="entry name" value="Insect pheromone/odorant-binding proteins"/>
    <property type="match status" value="1"/>
</dbReference>
<comment type="similarity">
    <text evidence="2">Belongs to the PBP/GOBP family.</text>
</comment>